<dbReference type="Proteomes" id="UP000887577">
    <property type="component" value="Unplaced"/>
</dbReference>
<dbReference type="CDD" id="cd00176">
    <property type="entry name" value="SPEC"/>
    <property type="match status" value="1"/>
</dbReference>
<sequence>MDENGGAAPEPVLEVPPPKEIQILETAEEIDNRRSEVLTHYQQFKHFAQEKRNHLEEARQYQYFKRDADELEIWILEKLQTASEESYRDPTNLQSKIQKHEAFVTEVQAHANTITKLDKTGNDMIQQNHFEKETIRVSFFFSILTFIYFFAAEYLFAN</sequence>
<dbReference type="SUPFAM" id="SSF46966">
    <property type="entry name" value="Spectrin repeat"/>
    <property type="match status" value="1"/>
</dbReference>
<feature type="transmembrane region" description="Helical" evidence="2">
    <location>
        <begin position="137"/>
        <end position="157"/>
    </location>
</feature>
<keyword evidence="1" id="KW-0677">Repeat</keyword>
<dbReference type="Gene3D" id="1.20.5.170">
    <property type="match status" value="1"/>
</dbReference>
<reference evidence="4" key="1">
    <citation type="submission" date="2022-11" db="UniProtKB">
        <authorList>
            <consortium name="WormBaseParasite"/>
        </authorList>
    </citation>
    <scope>IDENTIFICATION</scope>
</reference>
<keyword evidence="2" id="KW-1133">Transmembrane helix</keyword>
<dbReference type="WBParaSite" id="PSU_v2.g12730.t1">
    <property type="protein sequence ID" value="PSU_v2.g12730.t1"/>
    <property type="gene ID" value="PSU_v2.g12730"/>
</dbReference>
<evidence type="ECO:0000256" key="1">
    <source>
        <dbReference type="ARBA" id="ARBA00022737"/>
    </source>
</evidence>
<dbReference type="SMART" id="SM00150">
    <property type="entry name" value="SPEC"/>
    <property type="match status" value="1"/>
</dbReference>
<evidence type="ECO:0000313" key="4">
    <source>
        <dbReference type="WBParaSite" id="PSU_v2.g12730.t1"/>
    </source>
</evidence>
<evidence type="ECO:0000313" key="3">
    <source>
        <dbReference type="Proteomes" id="UP000887577"/>
    </source>
</evidence>
<evidence type="ECO:0000256" key="2">
    <source>
        <dbReference type="SAM" id="Phobius"/>
    </source>
</evidence>
<dbReference type="PANTHER" id="PTHR11915">
    <property type="entry name" value="SPECTRIN/FILAMIN RELATED CYTOSKELETAL PROTEIN"/>
    <property type="match status" value="1"/>
</dbReference>
<keyword evidence="2" id="KW-0812">Transmembrane</keyword>
<keyword evidence="3" id="KW-1185">Reference proteome</keyword>
<dbReference type="AlphaFoldDB" id="A0A914XXQ6"/>
<name>A0A914XXQ6_9BILA</name>
<keyword evidence="2" id="KW-0472">Membrane</keyword>
<dbReference type="Pfam" id="PF00435">
    <property type="entry name" value="Spectrin"/>
    <property type="match status" value="1"/>
</dbReference>
<proteinExistence type="predicted"/>
<dbReference type="InterPro" id="IPR018159">
    <property type="entry name" value="Spectrin/alpha-actinin"/>
</dbReference>
<dbReference type="Gene3D" id="1.20.58.60">
    <property type="match status" value="1"/>
</dbReference>
<accession>A0A914XXQ6</accession>
<protein>
    <submittedName>
        <fullName evidence="4">Uncharacterized protein</fullName>
    </submittedName>
</protein>
<dbReference type="InterPro" id="IPR002017">
    <property type="entry name" value="Spectrin_repeat"/>
</dbReference>
<organism evidence="3 4">
    <name type="scientific">Panagrolaimus superbus</name>
    <dbReference type="NCBI Taxonomy" id="310955"/>
    <lineage>
        <taxon>Eukaryota</taxon>
        <taxon>Metazoa</taxon>
        <taxon>Ecdysozoa</taxon>
        <taxon>Nematoda</taxon>
        <taxon>Chromadorea</taxon>
        <taxon>Rhabditida</taxon>
        <taxon>Tylenchina</taxon>
        <taxon>Panagrolaimomorpha</taxon>
        <taxon>Panagrolaimoidea</taxon>
        <taxon>Panagrolaimidae</taxon>
        <taxon>Panagrolaimus</taxon>
    </lineage>
</organism>